<dbReference type="Proteomes" id="UP000275846">
    <property type="component" value="Unassembled WGS sequence"/>
</dbReference>
<dbReference type="GO" id="GO:0022900">
    <property type="term" value="P:electron transport chain"/>
    <property type="evidence" value="ECO:0007669"/>
    <property type="project" value="InterPro"/>
</dbReference>
<proteinExistence type="inferred from homology"/>
<reference evidence="14" key="1">
    <citation type="submission" date="2016-06" db="UniProtKB">
        <authorList>
            <consortium name="WormBaseParasite"/>
        </authorList>
    </citation>
    <scope>IDENTIFICATION</scope>
</reference>
<dbReference type="Pfam" id="PF04800">
    <property type="entry name" value="NDUS4"/>
    <property type="match status" value="1"/>
</dbReference>
<name>A0A183TAY5_SCHSO</name>
<gene>
    <name evidence="12" type="ORF">SSLN_LOCUS13633</name>
</gene>
<evidence type="ECO:0000256" key="8">
    <source>
        <dbReference type="ARBA" id="ARBA00022982"/>
    </source>
</evidence>
<organism evidence="14">
    <name type="scientific">Schistocephalus solidus</name>
    <name type="common">Tapeworm</name>
    <dbReference type="NCBI Taxonomy" id="70667"/>
    <lineage>
        <taxon>Eukaryota</taxon>
        <taxon>Metazoa</taxon>
        <taxon>Spiralia</taxon>
        <taxon>Lophotrochozoa</taxon>
        <taxon>Platyhelminthes</taxon>
        <taxon>Cestoda</taxon>
        <taxon>Eucestoda</taxon>
        <taxon>Diphyllobothriidea</taxon>
        <taxon>Diphyllobothriidae</taxon>
        <taxon>Schistocephalus</taxon>
    </lineage>
</organism>
<comment type="subcellular location">
    <subcellularLocation>
        <location evidence="11">Mitochondrion inner membrane</location>
        <topology evidence="11">Peripheral membrane protein</topology>
        <orientation evidence="11">Matrix side</orientation>
    </subcellularLocation>
</comment>
<dbReference type="OrthoDB" id="3089at2759"/>
<dbReference type="PANTHER" id="PTHR12219:SF8">
    <property type="entry name" value="NADH DEHYDROGENASE [UBIQUINONE] IRON-SULFUR PROTEIN 4, MITOCHONDRIAL"/>
    <property type="match status" value="1"/>
</dbReference>
<sequence length="166" mass="19215">MTYDLRREILDDADPHFRTRIHDSTIEAKEILKKSPDFSPSDRVSVPEQTDITPISGIPEEQIQSRMARIYMPTRPATQSGTFGTRMWRLDFDNQKRWENPLMGWASTGDPLSNVALEFPTAEAAAEYCKSQGWTFFVEEPKRTHIVPKSYASNFSWDKRTRRATK</sequence>
<keyword evidence="8 11" id="KW-0249">Electron transport</keyword>
<keyword evidence="10 11" id="KW-0472">Membrane</keyword>
<evidence type="ECO:0000313" key="12">
    <source>
        <dbReference type="EMBL" id="VDM00019.1"/>
    </source>
</evidence>
<dbReference type="AlphaFoldDB" id="A0A183TAY5"/>
<evidence type="ECO:0000256" key="5">
    <source>
        <dbReference type="ARBA" id="ARBA00022660"/>
    </source>
</evidence>
<dbReference type="EMBL" id="UYSU01038236">
    <property type="protein sequence ID" value="VDM00019.1"/>
    <property type="molecule type" value="Genomic_DNA"/>
</dbReference>
<dbReference type="FunFam" id="3.30.160.190:FF:000001">
    <property type="entry name" value="NADH-ubiquinone oxidoreductase 21 kDa subunit mitochondrial"/>
    <property type="match status" value="1"/>
</dbReference>
<dbReference type="WBParaSite" id="SSLN_0001414801-mRNA-1">
    <property type="protein sequence ID" value="SSLN_0001414801-mRNA-1"/>
    <property type="gene ID" value="SSLN_0001414801"/>
</dbReference>
<comment type="similarity">
    <text evidence="2 11">Belongs to the complex I NDUFS4 subunit family.</text>
</comment>
<dbReference type="InterPro" id="IPR006885">
    <property type="entry name" value="NADH_UbQ_FeS_4_mit-like"/>
</dbReference>
<dbReference type="InterPro" id="IPR038532">
    <property type="entry name" value="NDUFS4-like_sf"/>
</dbReference>
<evidence type="ECO:0000256" key="2">
    <source>
        <dbReference type="ARBA" id="ARBA00005882"/>
    </source>
</evidence>
<evidence type="ECO:0000256" key="9">
    <source>
        <dbReference type="ARBA" id="ARBA00023128"/>
    </source>
</evidence>
<keyword evidence="5 11" id="KW-0679">Respiratory chain</keyword>
<keyword evidence="7 11" id="KW-0809">Transit peptide</keyword>
<reference evidence="12 13" key="2">
    <citation type="submission" date="2018-11" db="EMBL/GenBank/DDBJ databases">
        <authorList>
            <consortium name="Pathogen Informatics"/>
        </authorList>
    </citation>
    <scope>NUCLEOTIDE SEQUENCE [LARGE SCALE GENOMIC DNA]</scope>
    <source>
        <strain evidence="12 13">NST_G2</strain>
    </source>
</reference>
<protein>
    <recommendedName>
        <fullName evidence="3 11">NADH dehydrogenase [ubiquinone] iron-sulfur protein 4, mitochondrial</fullName>
    </recommendedName>
</protein>
<dbReference type="GO" id="GO:0005743">
    <property type="term" value="C:mitochondrial inner membrane"/>
    <property type="evidence" value="ECO:0007669"/>
    <property type="project" value="UniProtKB-SubCell"/>
</dbReference>
<evidence type="ECO:0000313" key="14">
    <source>
        <dbReference type="WBParaSite" id="SSLN_0001414801-mRNA-1"/>
    </source>
</evidence>
<evidence type="ECO:0000256" key="1">
    <source>
        <dbReference type="ARBA" id="ARBA00003195"/>
    </source>
</evidence>
<evidence type="ECO:0000256" key="6">
    <source>
        <dbReference type="ARBA" id="ARBA00022792"/>
    </source>
</evidence>
<keyword evidence="6 11" id="KW-0999">Mitochondrion inner membrane</keyword>
<dbReference type="Gene3D" id="3.30.160.190">
    <property type="entry name" value="atu1810 like domain"/>
    <property type="match status" value="1"/>
</dbReference>
<dbReference type="PANTHER" id="PTHR12219">
    <property type="entry name" value="NADH-UBIQUINONE OXIDOREDUCTASE"/>
    <property type="match status" value="1"/>
</dbReference>
<evidence type="ECO:0000313" key="13">
    <source>
        <dbReference type="Proteomes" id="UP000275846"/>
    </source>
</evidence>
<dbReference type="STRING" id="70667.A0A183TAY5"/>
<keyword evidence="4 11" id="KW-0813">Transport</keyword>
<evidence type="ECO:0000256" key="7">
    <source>
        <dbReference type="ARBA" id="ARBA00022946"/>
    </source>
</evidence>
<keyword evidence="9 11" id="KW-0496">Mitochondrion</keyword>
<evidence type="ECO:0000256" key="4">
    <source>
        <dbReference type="ARBA" id="ARBA00022448"/>
    </source>
</evidence>
<comment type="function">
    <text evidence="1 11">Accessory subunit of the mitochondrial membrane respiratory chain NADH dehydrogenase (Complex I), that is believed not to be involved in catalysis. Complex I functions in the transfer of electrons from NADH to the respiratory chain. The immediate electron acceptor for the enzyme is believed to be ubiquinone.</text>
</comment>
<keyword evidence="13" id="KW-1185">Reference proteome</keyword>
<evidence type="ECO:0000256" key="11">
    <source>
        <dbReference type="RuleBase" id="RU367010"/>
    </source>
</evidence>
<accession>A0A183TAY5</accession>
<evidence type="ECO:0000256" key="10">
    <source>
        <dbReference type="ARBA" id="ARBA00023136"/>
    </source>
</evidence>
<evidence type="ECO:0000256" key="3">
    <source>
        <dbReference type="ARBA" id="ARBA00015796"/>
    </source>
</evidence>